<keyword evidence="2" id="KW-1185">Reference proteome</keyword>
<sequence length="144" mass="16700">MTPTHPLDIRSCTKLRKLHLRLSISGNSVRDIASWRWHARSINDFINQSNISASTYRDLRELVISLWVDGTENEQRNPQTLIDELLASLVRRSTLEHITFEWYEKSNLSKVLTGEDFAGFVYASFPTLRENDMISIRAPAEDRH</sequence>
<dbReference type="HOGENOM" id="CLU_1797150_0_0_1"/>
<proteinExistence type="predicted"/>
<dbReference type="KEGG" id="pco:PHACADRAFT_250630"/>
<dbReference type="EMBL" id="JH930469">
    <property type="protein sequence ID" value="EKM59860.1"/>
    <property type="molecule type" value="Genomic_DNA"/>
</dbReference>
<dbReference type="InParanoid" id="K5WKE9"/>
<dbReference type="Proteomes" id="UP000008370">
    <property type="component" value="Unassembled WGS sequence"/>
</dbReference>
<gene>
    <name evidence="1" type="ORF">PHACADRAFT_250630</name>
</gene>
<dbReference type="GeneID" id="18914979"/>
<evidence type="ECO:0000313" key="2">
    <source>
        <dbReference type="Proteomes" id="UP000008370"/>
    </source>
</evidence>
<organism evidence="1 2">
    <name type="scientific">Phanerochaete carnosa (strain HHB-10118-sp)</name>
    <name type="common">White-rot fungus</name>
    <name type="synonym">Peniophora carnosa</name>
    <dbReference type="NCBI Taxonomy" id="650164"/>
    <lineage>
        <taxon>Eukaryota</taxon>
        <taxon>Fungi</taxon>
        <taxon>Dikarya</taxon>
        <taxon>Basidiomycota</taxon>
        <taxon>Agaricomycotina</taxon>
        <taxon>Agaricomycetes</taxon>
        <taxon>Polyporales</taxon>
        <taxon>Phanerochaetaceae</taxon>
        <taxon>Phanerochaete</taxon>
    </lineage>
</organism>
<reference evidence="1 2" key="1">
    <citation type="journal article" date="2012" name="BMC Genomics">
        <title>Comparative genomics of the white-rot fungi, Phanerochaete carnosa and P. chrysosporium, to elucidate the genetic basis of the distinct wood types they colonize.</title>
        <authorList>
            <person name="Suzuki H."/>
            <person name="MacDonald J."/>
            <person name="Syed K."/>
            <person name="Salamov A."/>
            <person name="Hori C."/>
            <person name="Aerts A."/>
            <person name="Henrissat B."/>
            <person name="Wiebenga A."/>
            <person name="vanKuyk P.A."/>
            <person name="Barry K."/>
            <person name="Lindquist E."/>
            <person name="LaButti K."/>
            <person name="Lapidus A."/>
            <person name="Lucas S."/>
            <person name="Coutinho P."/>
            <person name="Gong Y."/>
            <person name="Samejima M."/>
            <person name="Mahadevan R."/>
            <person name="Abou-Zaid M."/>
            <person name="de Vries R.P."/>
            <person name="Igarashi K."/>
            <person name="Yadav J.S."/>
            <person name="Grigoriev I.V."/>
            <person name="Master E.R."/>
        </authorList>
    </citation>
    <scope>NUCLEOTIDE SEQUENCE [LARGE SCALE GENOMIC DNA]</scope>
    <source>
        <strain evidence="1 2">HHB-10118-sp</strain>
    </source>
</reference>
<name>K5WKE9_PHACS</name>
<dbReference type="OrthoDB" id="10500282at2759"/>
<protein>
    <submittedName>
        <fullName evidence="1">Uncharacterized protein</fullName>
    </submittedName>
</protein>
<dbReference type="RefSeq" id="XP_007392412.1">
    <property type="nucleotide sequence ID" value="XM_007392350.1"/>
</dbReference>
<evidence type="ECO:0000313" key="1">
    <source>
        <dbReference type="EMBL" id="EKM59860.1"/>
    </source>
</evidence>
<dbReference type="AlphaFoldDB" id="K5WKE9"/>
<accession>K5WKE9</accession>